<protein>
    <submittedName>
        <fullName evidence="1">Uncharacterized protein</fullName>
    </submittedName>
</protein>
<reference evidence="1" key="2">
    <citation type="submission" date="2016-06" db="EMBL/GenBank/DDBJ databases">
        <title>The genome of a short-lived fish provides insights into sex chromosome evolution and the genetic control of aging.</title>
        <authorList>
            <person name="Reichwald K."/>
            <person name="Felder M."/>
            <person name="Petzold A."/>
            <person name="Koch P."/>
            <person name="Groth M."/>
            <person name="Platzer M."/>
        </authorList>
    </citation>
    <scope>NUCLEOTIDE SEQUENCE</scope>
    <source>
        <tissue evidence="1">Brain</tissue>
    </source>
</reference>
<evidence type="ECO:0000313" key="1">
    <source>
        <dbReference type="EMBL" id="SBP85051.1"/>
    </source>
</evidence>
<organism evidence="1">
    <name type="scientific">Nothobranchius kadleci</name>
    <name type="common">African annual killifish</name>
    <dbReference type="NCBI Taxonomy" id="1051664"/>
    <lineage>
        <taxon>Eukaryota</taxon>
        <taxon>Metazoa</taxon>
        <taxon>Chordata</taxon>
        <taxon>Craniata</taxon>
        <taxon>Vertebrata</taxon>
        <taxon>Euteleostomi</taxon>
        <taxon>Actinopterygii</taxon>
        <taxon>Neopterygii</taxon>
        <taxon>Teleostei</taxon>
        <taxon>Neoteleostei</taxon>
        <taxon>Acanthomorphata</taxon>
        <taxon>Ovalentaria</taxon>
        <taxon>Atherinomorphae</taxon>
        <taxon>Cyprinodontiformes</taxon>
        <taxon>Nothobranchiidae</taxon>
        <taxon>Nothobranchius</taxon>
    </lineage>
</organism>
<proteinExistence type="predicted"/>
<gene>
    <name evidence="1" type="primary">OLA.21526</name>
</gene>
<sequence length="35" mass="4081">MRVVCNEPRPHNSRLSSVRKGFSSVQACFFVWLKN</sequence>
<dbReference type="EMBL" id="HADZ01021110">
    <property type="protein sequence ID" value="SBP85051.1"/>
    <property type="molecule type" value="Transcribed_RNA"/>
</dbReference>
<name>A0A1A8D2G0_NOTKA</name>
<accession>A0A1A8D2G0</accession>
<reference evidence="1" key="1">
    <citation type="submission" date="2016-05" db="EMBL/GenBank/DDBJ databases">
        <authorList>
            <person name="Lavstsen T."/>
            <person name="Jespersen J.S."/>
        </authorList>
    </citation>
    <scope>NUCLEOTIDE SEQUENCE</scope>
    <source>
        <tissue evidence="1">Brain</tissue>
    </source>
</reference>
<dbReference type="AlphaFoldDB" id="A0A1A8D2G0"/>